<dbReference type="InterPro" id="IPR019734">
    <property type="entry name" value="TPR_rpt"/>
</dbReference>
<comment type="caution">
    <text evidence="7">The sequence shown here is derived from an EMBL/GenBank/DDBJ whole genome shotgun (WGS) entry which is preliminary data.</text>
</comment>
<keyword evidence="2 3" id="KW-0802">TPR repeat</keyword>
<evidence type="ECO:0000256" key="2">
    <source>
        <dbReference type="ARBA" id="ARBA00022803"/>
    </source>
</evidence>
<dbReference type="SUPFAM" id="SSF48452">
    <property type="entry name" value="TPR-like"/>
    <property type="match status" value="3"/>
</dbReference>
<evidence type="ECO:0000256" key="5">
    <source>
        <dbReference type="SAM" id="MobiDB-lite"/>
    </source>
</evidence>
<reference evidence="7" key="1">
    <citation type="submission" date="2021-02" db="EMBL/GenBank/DDBJ databases">
        <authorList>
            <person name="Nowell W R."/>
        </authorList>
    </citation>
    <scope>NUCLEOTIDE SEQUENCE</scope>
</reference>
<dbReference type="Gene3D" id="3.90.176.10">
    <property type="entry name" value="Toxin ADP-ribosyltransferase, Chain A, domain 1"/>
    <property type="match status" value="1"/>
</dbReference>
<name>A0A816XUU5_9BILA</name>
<feature type="compositionally biased region" description="Low complexity" evidence="5">
    <location>
        <begin position="87"/>
        <end position="97"/>
    </location>
</feature>
<feature type="repeat" description="TPR" evidence="3">
    <location>
        <begin position="800"/>
        <end position="833"/>
    </location>
</feature>
<keyword evidence="4" id="KW-0175">Coiled coil</keyword>
<evidence type="ECO:0000256" key="3">
    <source>
        <dbReference type="PROSITE-ProRule" id="PRU00339"/>
    </source>
</evidence>
<dbReference type="PROSITE" id="PS50005">
    <property type="entry name" value="TPR"/>
    <property type="match status" value="2"/>
</dbReference>
<dbReference type="InterPro" id="IPR003540">
    <property type="entry name" value="ADP-ribosyltransferase"/>
</dbReference>
<feature type="compositionally biased region" description="Basic residues" evidence="5">
    <location>
        <begin position="119"/>
        <end position="132"/>
    </location>
</feature>
<dbReference type="PANTHER" id="PTHR45641">
    <property type="entry name" value="TETRATRICOPEPTIDE REPEAT PROTEIN (AFU_ORTHOLOGUE AFUA_6G03870)"/>
    <property type="match status" value="1"/>
</dbReference>
<evidence type="ECO:0000256" key="4">
    <source>
        <dbReference type="SAM" id="Coils"/>
    </source>
</evidence>
<evidence type="ECO:0000313" key="8">
    <source>
        <dbReference type="Proteomes" id="UP000663856"/>
    </source>
</evidence>
<feature type="region of interest" description="Disordered" evidence="5">
    <location>
        <begin position="1529"/>
        <end position="1577"/>
    </location>
</feature>
<organism evidence="7 8">
    <name type="scientific">Rotaria magnacalcarata</name>
    <dbReference type="NCBI Taxonomy" id="392030"/>
    <lineage>
        <taxon>Eukaryota</taxon>
        <taxon>Metazoa</taxon>
        <taxon>Spiralia</taxon>
        <taxon>Gnathifera</taxon>
        <taxon>Rotifera</taxon>
        <taxon>Eurotatoria</taxon>
        <taxon>Bdelloidea</taxon>
        <taxon>Philodinida</taxon>
        <taxon>Philodinidae</taxon>
        <taxon>Rotaria</taxon>
    </lineage>
</organism>
<dbReference type="Proteomes" id="UP000663856">
    <property type="component" value="Unassembled WGS sequence"/>
</dbReference>
<feature type="compositionally biased region" description="Polar residues" evidence="5">
    <location>
        <begin position="1555"/>
        <end position="1577"/>
    </location>
</feature>
<dbReference type="Gene3D" id="1.25.40.10">
    <property type="entry name" value="Tetratricopeptide repeat domain"/>
    <property type="match status" value="5"/>
</dbReference>
<feature type="compositionally biased region" description="Low complexity" evidence="5">
    <location>
        <begin position="152"/>
        <end position="164"/>
    </location>
</feature>
<dbReference type="PROSITE" id="PS51996">
    <property type="entry name" value="TR_MART"/>
    <property type="match status" value="1"/>
</dbReference>
<dbReference type="SMART" id="SM00028">
    <property type="entry name" value="TPR"/>
    <property type="match status" value="9"/>
</dbReference>
<sequence>MYQIGPFNQPSIGYPFPGQPLTALPYQSQFGDATGFNPQVIPTFQQAPPPRGHSLPASGRQFPSSSPADSYVPPQSPAGYYVPPQSPAGSYASSSSSRRQKHSQHPPSAPSQQYEHRSSHGSKSRKHHKRRSVSPSGAAEQGLYFDHEQQRQEQSGEQSKQQQQDFHDRSPSSTLTNRSQQEEAADHGQQNQQNSQQAEGSHSHRRSKRGSTVSQRQTPVIVELNSPTGEDIPDTFSKKHRHRITSNNSSQQEQQHHVQQEPTQRPEDNKASPELTSVQQQKETGCNQDDEITDESCLPLKLFAGNKESLSELHEEFMTYLWLRRIKEIFLHMGDGKNEQDDDPFVQFDMNLAKTDLANICDRYIKNDRLALAEKDTSTATSIKTSQQTGSLQHIQDFIKQFNDLIDNPSSANLLSLLNKCIESLQELDKNTQKIIEKLRKQQTSNSGLAVRTILELIRSLQVTEGKKEKSDLDKKQEWDMKKLYAEVFKMSYKRNRLKTEAEQEELKPLKKGDDQPNFGNSIWWYSCDKANIYYQINSILRLKNFELLMSYRYYLSDLCRMIEFMYETRKSEKGDVAQTFYRASSINKKQLEKMNKQQKGQFISLLGFISTTTNIKIAKGYAQKQHISKDNGRVLFEIHIEPKEPCTAFAYIKDISFHPEEEEVLFSMGSMFAVDSISEPNNDENFHTVKLKACEIDKTLVDGMRTKVKDCSPSGRAVLLAQYLIELGEYRAARKYLNSLLTQSCDGCILVNDPNLAAIHSCLGTTYARQSLHGDALKAFKEALNAQARLEYSNNNALANIHNNIGLAYIGLGHLDEAKETLAKALRIQLRELNSNQQHLASIYGNIGHVHFKQRNFNEALNAFAKAEKIYKQSSSKIAHDALEQSLNKAEYLTNYGQFLCVCKSSKDANKRYTESLNLYKNILPNDDPKLMQTHINIMLAYAQNKNYSEVINWFENPTVQKLINKQEITMFELSSSITQASLAFLHEFVGACYAMQKSFDQAIDLWTRTFVFKCKARLEQLLFETAHGWSSTPTAEQKDLINKGYSLTLEHFKSLTNRINESKENTNTKLCNDFCLGLLYVESYSREKSIQHLREATKNLGKSEKDSLLVTYLLLANIFKRQHNYKEGIKHLNQALELIKSLKTQKDRVLEIDVQLTRADCFVKDNNIDIAIDTLKELGQSLRITDNDTKRISLNVIVYDTLARYCLMQKNYELFDDIANHSISIKRRSFSQYHPSVAMNLILIAQRHIDQSQYHRALDFYEDALAVQNLNFTSNHPSIRKTCYAVGNIYCKLDKLSNAMEKYEVAENASSHEYEDNVLQQEKITSEDAMDIVTARISMHRNLAEIHAKKQAYKEAVSEMHKMIDLLKEELPSSTFDMDDETIPVQTNMDKKTFIISLKRLANCYCHLGDLWGLEQDDQKGYIVALNIYEKLFQYDEIGKEKLTLLCNKVSSYYEDLGQNEDALGYLRKSVELEQPNMATLYKLGQLNFACEEPDKAITNYEDILSHQSINEQIQIKNIIQEKLNEVQKAKKSQRRSSTSSTDSDTSTSNNTVPQTSNILRRASSRLTVTSRQNSEVDLDKNVDNKVEFSDNRAKAAAYYELQDYDMSMKYYEKDIKKRNKNLSDPNIFKEQVEEILQNTHKYEQQDVLFIWPKLFHSLFKEIRGTITIEDSNMFELADSFFQCALIYDKSSSHIKSIVAYISGFGVYASKSPIEAKILITKMENTLSSFVQCHLTTIETLQLCELLLPSDDSVRVRLKIAAMYCDNEIDDVEDLDGDDNTCNESRIIALEDYKKLLKTTNDLLVKGVCYYNILDLYKNFIYEDDEGKKVIDDMINWLPKFTNGDRRLLISLAIHFLREYSSNEGSCDMKIYRQLQKLAKDCHTESVTGNDKSSIGDFLIECKAWNSAKNYWDSIAKQIKCDITGSVLSRIHDSYSRFDEILHMIQQPEENTISLFNELTNAYEMTGDYLMHDAKNDQTKDRRKFFEDAQSMYEKALNLLKRLERNKDTVTRVDKKQQTAASKAKKAK</sequence>
<dbReference type="SUPFAM" id="SSF56399">
    <property type="entry name" value="ADP-ribosylation"/>
    <property type="match status" value="1"/>
</dbReference>
<evidence type="ECO:0000256" key="1">
    <source>
        <dbReference type="ARBA" id="ARBA00022737"/>
    </source>
</evidence>
<accession>A0A816XUU5</accession>
<dbReference type="Pfam" id="PF03496">
    <property type="entry name" value="ADPrib_exo_Tox"/>
    <property type="match status" value="1"/>
</dbReference>
<feature type="coiled-coil region" evidence="4">
    <location>
        <begin position="1988"/>
        <end position="2015"/>
    </location>
</feature>
<dbReference type="GO" id="GO:0005576">
    <property type="term" value="C:extracellular region"/>
    <property type="evidence" value="ECO:0007669"/>
    <property type="project" value="InterPro"/>
</dbReference>
<feature type="region of interest" description="Disordered" evidence="5">
    <location>
        <begin position="25"/>
        <end position="291"/>
    </location>
</feature>
<dbReference type="Pfam" id="PF13424">
    <property type="entry name" value="TPR_12"/>
    <property type="match status" value="1"/>
</dbReference>
<dbReference type="EMBL" id="CAJNRF010013613">
    <property type="protein sequence ID" value="CAF2150496.1"/>
    <property type="molecule type" value="Genomic_DNA"/>
</dbReference>
<protein>
    <recommendedName>
        <fullName evidence="6">ADP ribosyltransferase domain-containing protein</fullName>
    </recommendedName>
</protein>
<feature type="repeat" description="TPR" evidence="3">
    <location>
        <begin position="842"/>
        <end position="875"/>
    </location>
</feature>
<feature type="domain" description="ADP ribosyltransferase" evidence="6">
    <location>
        <begin position="566"/>
        <end position="684"/>
    </location>
</feature>
<feature type="compositionally biased region" description="Low complexity" evidence="5">
    <location>
        <begin position="1539"/>
        <end position="1554"/>
    </location>
</feature>
<feature type="compositionally biased region" description="Basic and acidic residues" evidence="5">
    <location>
        <begin position="254"/>
        <end position="271"/>
    </location>
</feature>
<evidence type="ECO:0000313" key="7">
    <source>
        <dbReference type="EMBL" id="CAF2150496.1"/>
    </source>
</evidence>
<keyword evidence="1" id="KW-0677">Repeat</keyword>
<feature type="compositionally biased region" description="Polar residues" evidence="5">
    <location>
        <begin position="274"/>
        <end position="287"/>
    </location>
</feature>
<feature type="compositionally biased region" description="Polar residues" evidence="5">
    <location>
        <begin position="25"/>
        <end position="46"/>
    </location>
</feature>
<proteinExistence type="predicted"/>
<dbReference type="InterPro" id="IPR011990">
    <property type="entry name" value="TPR-like_helical_dom_sf"/>
</dbReference>
<evidence type="ECO:0000259" key="6">
    <source>
        <dbReference type="Pfam" id="PF03496"/>
    </source>
</evidence>
<gene>
    <name evidence="7" type="ORF">WKI299_LOCUS30195</name>
</gene>